<dbReference type="PANTHER" id="PTHR30037:SF4">
    <property type="entry name" value="DNA-3-METHYLADENINE GLYCOSYLASE I"/>
    <property type="match status" value="1"/>
</dbReference>
<dbReference type="Gene3D" id="3.40.10.10">
    <property type="entry name" value="DNA Methylphosphotriester Repair Domain"/>
    <property type="match status" value="1"/>
</dbReference>
<dbReference type="PANTHER" id="PTHR30037">
    <property type="entry name" value="DNA-3-METHYLADENINE GLYCOSYLASE 1"/>
    <property type="match status" value="1"/>
</dbReference>
<name>A0A4U0P357_9ACTN</name>
<evidence type="ECO:0000313" key="2">
    <source>
        <dbReference type="EMBL" id="TJZ57104.1"/>
    </source>
</evidence>
<dbReference type="Proteomes" id="UP000308697">
    <property type="component" value="Unassembled WGS sequence"/>
</dbReference>
<evidence type="ECO:0000313" key="3">
    <source>
        <dbReference type="Proteomes" id="UP000308697"/>
    </source>
</evidence>
<keyword evidence="3" id="KW-1185">Reference proteome</keyword>
<comment type="caution">
    <text evidence="2">The sequence shown here is derived from an EMBL/GenBank/DDBJ whole genome shotgun (WGS) entry which is preliminary data.</text>
</comment>
<dbReference type="SUPFAM" id="SSF57884">
    <property type="entry name" value="Ada DNA repair protein, N-terminal domain (N-Ada 10)"/>
    <property type="match status" value="1"/>
</dbReference>
<reference evidence="2 3" key="1">
    <citation type="submission" date="2019-04" db="EMBL/GenBank/DDBJ databases">
        <title>Streptomyces piniterrae sp. nov., a heliquinomycin-producing actinomycete isolated from rhizosphere soil of Pinus yunnanensis.</title>
        <authorList>
            <person name="Zhuang X."/>
            <person name="Zhao J."/>
        </authorList>
    </citation>
    <scope>NUCLEOTIDE SEQUENCE [LARGE SCALE GENOMIC DNA]</scope>
    <source>
        <strain evidence="3">jys28</strain>
    </source>
</reference>
<protein>
    <submittedName>
        <fullName evidence="2">DNA-3-methyladenine glycosylase I</fullName>
    </submittedName>
</protein>
<dbReference type="AlphaFoldDB" id="A0A4U0P357"/>
<dbReference type="GO" id="GO:0046872">
    <property type="term" value="F:metal ion binding"/>
    <property type="evidence" value="ECO:0007669"/>
    <property type="project" value="UniProtKB-KW"/>
</dbReference>
<sequence>MTSAASGTYTLIGPDGRAYRSASPGSLGGHRPGKLYGRLDCPSALRAIARGHYVRHRVFFADEDTAVAAGYRPCSVCMPQQYAKWRARRNGFPGQGSPGRESECVISTSGAGDAFCASDPPGDVVTDRSTEGQAVVGEDGLGRCVWAVSHPLNLHYHDTEWGLPVRGEQALFERITLEAFQAGLSWLTILAKRPAFRTAFGGFQPEAVAAYADGDVERLMSDAGIVRNRAKIEAARTNARAVLALREHGGLDRLIWSHQPARTPVPRTVAEVPTSTAESKALAAELRSYGFRFVGPTTSYALMEAIGMVDTHLVGCHRRGSSGQYDD</sequence>
<dbReference type="InterPro" id="IPR035451">
    <property type="entry name" value="Ada-like_dom_sf"/>
</dbReference>
<feature type="binding site" evidence="1">
    <location>
        <position position="157"/>
    </location>
    <ligand>
        <name>Zn(2+)</name>
        <dbReference type="ChEBI" id="CHEBI:29105"/>
    </ligand>
</feature>
<feature type="binding site" evidence="1">
    <location>
        <position position="316"/>
    </location>
    <ligand>
        <name>Zn(2+)</name>
        <dbReference type="ChEBI" id="CHEBI:29105"/>
    </ligand>
</feature>
<feature type="binding site" evidence="1">
    <location>
        <position position="144"/>
    </location>
    <ligand>
        <name>Zn(2+)</name>
        <dbReference type="ChEBI" id="CHEBI:29105"/>
    </ligand>
</feature>
<dbReference type="InterPro" id="IPR005019">
    <property type="entry name" value="Adenine_glyco"/>
</dbReference>
<feature type="binding site" evidence="1">
    <location>
        <position position="312"/>
    </location>
    <ligand>
        <name>Zn(2+)</name>
        <dbReference type="ChEBI" id="CHEBI:29105"/>
    </ligand>
</feature>
<evidence type="ECO:0000256" key="1">
    <source>
        <dbReference type="PIRSR" id="PIRSR605019-1"/>
    </source>
</evidence>
<keyword evidence="1" id="KW-0862">Zinc</keyword>
<dbReference type="OrthoDB" id="9807664at2"/>
<dbReference type="SUPFAM" id="SSF48150">
    <property type="entry name" value="DNA-glycosylase"/>
    <property type="match status" value="1"/>
</dbReference>
<organism evidence="2 3">
    <name type="scientific">Streptomyces piniterrae</name>
    <dbReference type="NCBI Taxonomy" id="2571125"/>
    <lineage>
        <taxon>Bacteria</taxon>
        <taxon>Bacillati</taxon>
        <taxon>Actinomycetota</taxon>
        <taxon>Actinomycetes</taxon>
        <taxon>Kitasatosporales</taxon>
        <taxon>Streptomycetaceae</taxon>
        <taxon>Streptomyces</taxon>
    </lineage>
</organism>
<dbReference type="Pfam" id="PF03352">
    <property type="entry name" value="Adenine_glyco"/>
    <property type="match status" value="1"/>
</dbReference>
<keyword evidence="1" id="KW-0479">Metal-binding</keyword>
<proteinExistence type="predicted"/>
<dbReference type="InterPro" id="IPR052891">
    <property type="entry name" value="DNA-3mA_glycosylase"/>
</dbReference>
<dbReference type="EMBL" id="SUMB01000002">
    <property type="protein sequence ID" value="TJZ57104.1"/>
    <property type="molecule type" value="Genomic_DNA"/>
</dbReference>
<dbReference type="InterPro" id="IPR011257">
    <property type="entry name" value="DNA_glycosylase"/>
</dbReference>
<dbReference type="GO" id="GO:0006284">
    <property type="term" value="P:base-excision repair"/>
    <property type="evidence" value="ECO:0007669"/>
    <property type="project" value="InterPro"/>
</dbReference>
<dbReference type="Gene3D" id="1.10.340.30">
    <property type="entry name" value="Hypothetical protein, domain 2"/>
    <property type="match status" value="1"/>
</dbReference>
<dbReference type="GO" id="GO:0008725">
    <property type="term" value="F:DNA-3-methyladenine glycosylase activity"/>
    <property type="evidence" value="ECO:0007669"/>
    <property type="project" value="InterPro"/>
</dbReference>
<gene>
    <name evidence="2" type="ORF">FCH28_06465</name>
</gene>
<accession>A0A4U0P357</accession>